<reference evidence="1" key="1">
    <citation type="submission" date="2021-01" db="EMBL/GenBank/DDBJ databases">
        <authorList>
            <person name="Corre E."/>
            <person name="Pelletier E."/>
            <person name="Niang G."/>
            <person name="Scheremetjew M."/>
            <person name="Finn R."/>
            <person name="Kale V."/>
            <person name="Holt S."/>
            <person name="Cochrane G."/>
            <person name="Meng A."/>
            <person name="Brown T."/>
            <person name="Cohen L."/>
        </authorList>
    </citation>
    <scope>NUCLEOTIDE SEQUENCE</scope>
    <source>
        <strain evidence="1">CCMP622</strain>
    </source>
</reference>
<proteinExistence type="predicted"/>
<organism evidence="1">
    <name type="scientific">Lotharella oceanica</name>
    <dbReference type="NCBI Taxonomy" id="641309"/>
    <lineage>
        <taxon>Eukaryota</taxon>
        <taxon>Sar</taxon>
        <taxon>Rhizaria</taxon>
        <taxon>Cercozoa</taxon>
        <taxon>Chlorarachniophyceae</taxon>
        <taxon>Lotharella</taxon>
    </lineage>
</organism>
<dbReference type="EMBL" id="HBHP01002251">
    <property type="protein sequence ID" value="CAD9746795.1"/>
    <property type="molecule type" value="Transcribed_RNA"/>
</dbReference>
<evidence type="ECO:0000313" key="1">
    <source>
        <dbReference type="EMBL" id="CAD9746795.1"/>
    </source>
</evidence>
<accession>A0A7S2X704</accession>
<protein>
    <submittedName>
        <fullName evidence="1">Uncharacterized protein</fullName>
    </submittedName>
</protein>
<sequence length="102" mass="10908">MLACRICFSPVHVSERGQGAKPILPGPRTIYFYAAFRKNNNNHPLVRTVHMRADSVVACDVMSNSIAPSFLRASCKLSHQLTATAAAALAAAAGKALHAFDN</sequence>
<dbReference type="AlphaFoldDB" id="A0A7S2X704"/>
<gene>
    <name evidence="1" type="ORF">LSP00402_LOCUS1468</name>
</gene>
<name>A0A7S2X704_9EUKA</name>